<sequence>MSSKQDNKASNLGEVLKRVRMRGNVETPQDLESLRRIANELPVSPNLLVEMKNQGKDLADVIDSIMEAGGIPGVDIREPVNPLAPTASQTGEVASLPGADQQLDDLFLDAQEEVSQTPMGSRASSLESLILDPGVGDESVPRLNPKAPTLTNGSAQPGSSSAFSLADHQDFSLSLESLHEGFGKASKIKTNSSCRMCQPDPVVQELLRYTDDQFELMMTFTGSHGGFFNPFSKVFDMGTYNQVLKGLKQGFSTIPILSELLDKCSGLTANQLFQRLRNLKSFIETIMFFHSLEDFGGLICAEIANVKTEARKRADNSQRESQEATSRHVIALTETINSFMEVFGENRQQLAKSSQNLLLVESAKKQQKGNSKFARPPKAPEKFLLIMVPEPLEIVESKHESGYSILGEYDHAKFGNDYELIASFLRKNFEKVIQAFKAGKADALRAQIMAKMGPYFSEEFLKLNNSVLP</sequence>
<proteinExistence type="predicted"/>
<keyword evidence="3" id="KW-1185">Reference proteome</keyword>
<dbReference type="Proteomes" id="UP001224402">
    <property type="component" value="Segment"/>
</dbReference>
<protein>
    <submittedName>
        <fullName evidence="2">VP2</fullName>
    </submittedName>
</protein>
<feature type="compositionally biased region" description="Polar residues" evidence="1">
    <location>
        <begin position="149"/>
        <end position="161"/>
    </location>
</feature>
<evidence type="ECO:0000313" key="2">
    <source>
        <dbReference type="EMBL" id="QEM39082.1"/>
    </source>
</evidence>
<accession>A0A5C1K2X3</accession>
<evidence type="ECO:0000256" key="1">
    <source>
        <dbReference type="SAM" id="MobiDB-lite"/>
    </source>
</evidence>
<gene>
    <name evidence="2" type="primary">VP2</name>
</gene>
<reference evidence="2" key="1">
    <citation type="journal article" date="2019" name="Microbiome">
        <title>Stable distinct core eukaryotic viromes in different mosquito species from Guadeloupe, using single mosquito viral metagenomics.</title>
        <authorList>
            <person name="Shi C."/>
            <person name="Beller L."/>
            <person name="Deboutte W."/>
            <person name="Yinda K.C."/>
            <person name="Delang L."/>
            <person name="Vega-Rua A."/>
            <person name="Failloux A.B."/>
            <person name="Matthijnssens J."/>
        </authorList>
    </citation>
    <scope>NUCLEOTIDE SEQUENCE</scope>
    <source>
        <strain evidence="2">2017-PB-CQM-1-3</strain>
    </source>
</reference>
<feature type="region of interest" description="Disordered" evidence="1">
    <location>
        <begin position="134"/>
        <end position="161"/>
    </location>
</feature>
<organism evidence="2 3">
    <name type="scientific">Guadeloupe Culex rhabdovirus</name>
    <dbReference type="NCBI Taxonomy" id="2607740"/>
    <lineage>
        <taxon>Viruses</taxon>
        <taxon>Riboviria</taxon>
        <taxon>Orthornavirae</taxon>
        <taxon>Negarnaviricota</taxon>
        <taxon>Haploviricotina</taxon>
        <taxon>Monjiviricetes</taxon>
        <taxon>Mononegavirales</taxon>
        <taxon>Rhabdoviridae</taxon>
        <taxon>Deltarhabdovirinae</taxon>
        <taxon>Stangrhavirus</taxon>
        <taxon>Stangrhavirus guadeloupe</taxon>
    </lineage>
</organism>
<dbReference type="EMBL" id="MN013386">
    <property type="protein sequence ID" value="QEM39082.1"/>
    <property type="molecule type" value="Viral_cRNA"/>
</dbReference>
<evidence type="ECO:0000313" key="3">
    <source>
        <dbReference type="Proteomes" id="UP001224402"/>
    </source>
</evidence>
<name>A0A5C1K2X3_9RHAB</name>